<dbReference type="SUPFAM" id="SSF47616">
    <property type="entry name" value="GST C-terminal domain-like"/>
    <property type="match status" value="1"/>
</dbReference>
<sequence>MQLYGFGQSRSFRVAWALEECGLSYDYIALGLRGQAAALSADSDQYKRLNIQSKAPTLVDDDLVLIESAAILNYLARKTPSANLIPSDNPLDSARYDQLCYFVMSELEQPLWSNGKHRFALPEEHRIPAMLDTANFEFTKAVNALDNLLGDSKYAVGEKFTMADILIAHSFNWAIRFGFDVPQKFIELRDFHYQRPAAQKALAVVE</sequence>
<name>A0A2A4MP93_9GAMM</name>
<dbReference type="SFLD" id="SFLDG01150">
    <property type="entry name" value="Main.1:_Beta-like"/>
    <property type="match status" value="1"/>
</dbReference>
<dbReference type="Proteomes" id="UP000218172">
    <property type="component" value="Unassembled WGS sequence"/>
</dbReference>
<protein>
    <submittedName>
        <fullName evidence="4">Glutathione S-transferase</fullName>
    </submittedName>
</protein>
<dbReference type="PANTHER" id="PTHR44051">
    <property type="entry name" value="GLUTATHIONE S-TRANSFERASE-RELATED"/>
    <property type="match status" value="1"/>
</dbReference>
<dbReference type="SUPFAM" id="SSF52833">
    <property type="entry name" value="Thioredoxin-like"/>
    <property type="match status" value="1"/>
</dbReference>
<keyword evidence="4" id="KW-0808">Transferase</keyword>
<dbReference type="AlphaFoldDB" id="A0A2A4MP93"/>
<dbReference type="InterPro" id="IPR036249">
    <property type="entry name" value="Thioredoxin-like_sf"/>
</dbReference>
<dbReference type="PROSITE" id="PS50404">
    <property type="entry name" value="GST_NTER"/>
    <property type="match status" value="1"/>
</dbReference>
<organism evidence="4 5">
    <name type="scientific">SAR86 cluster bacterium</name>
    <dbReference type="NCBI Taxonomy" id="2030880"/>
    <lineage>
        <taxon>Bacteria</taxon>
        <taxon>Pseudomonadati</taxon>
        <taxon>Pseudomonadota</taxon>
        <taxon>Gammaproteobacteria</taxon>
        <taxon>SAR86 cluster</taxon>
    </lineage>
</organism>
<dbReference type="Pfam" id="PF02798">
    <property type="entry name" value="GST_N"/>
    <property type="match status" value="1"/>
</dbReference>
<dbReference type="SFLD" id="SFLDG00358">
    <property type="entry name" value="Main_(cytGST)"/>
    <property type="match status" value="1"/>
</dbReference>
<dbReference type="CDD" id="cd03046">
    <property type="entry name" value="GST_N_GTT1_like"/>
    <property type="match status" value="1"/>
</dbReference>
<dbReference type="Gene3D" id="1.20.1050.10">
    <property type="match status" value="1"/>
</dbReference>
<dbReference type="Pfam" id="PF00043">
    <property type="entry name" value="GST_C"/>
    <property type="match status" value="1"/>
</dbReference>
<reference evidence="5" key="1">
    <citation type="submission" date="2017-08" db="EMBL/GenBank/DDBJ databases">
        <title>A dynamic microbial community with high functional redundancy inhabits the cold, oxic subseafloor aquifer.</title>
        <authorList>
            <person name="Tully B.J."/>
            <person name="Wheat C.G."/>
            <person name="Glazer B.T."/>
            <person name="Huber J.A."/>
        </authorList>
    </citation>
    <scope>NUCLEOTIDE SEQUENCE [LARGE SCALE GENOMIC DNA]</scope>
</reference>
<evidence type="ECO:0000313" key="5">
    <source>
        <dbReference type="Proteomes" id="UP000218172"/>
    </source>
</evidence>
<dbReference type="PROSITE" id="PS50405">
    <property type="entry name" value="GST_CTER"/>
    <property type="match status" value="1"/>
</dbReference>
<dbReference type="InterPro" id="IPR040079">
    <property type="entry name" value="Glutathione_S-Trfase"/>
</dbReference>
<evidence type="ECO:0000259" key="3">
    <source>
        <dbReference type="PROSITE" id="PS50405"/>
    </source>
</evidence>
<gene>
    <name evidence="4" type="ORF">COC19_03820</name>
</gene>
<dbReference type="Gene3D" id="3.40.30.10">
    <property type="entry name" value="Glutaredoxin"/>
    <property type="match status" value="1"/>
</dbReference>
<comment type="similarity">
    <text evidence="1">Belongs to the GST superfamily.</text>
</comment>
<dbReference type="InterPro" id="IPR036282">
    <property type="entry name" value="Glutathione-S-Trfase_C_sf"/>
</dbReference>
<evidence type="ECO:0000256" key="1">
    <source>
        <dbReference type="RuleBase" id="RU003494"/>
    </source>
</evidence>
<dbReference type="SFLD" id="SFLDS00019">
    <property type="entry name" value="Glutathione_Transferase_(cytos"/>
    <property type="match status" value="1"/>
</dbReference>
<comment type="caution">
    <text evidence="4">The sequence shown here is derived from an EMBL/GenBank/DDBJ whole genome shotgun (WGS) entry which is preliminary data.</text>
</comment>
<feature type="domain" description="GST N-terminal" evidence="2">
    <location>
        <begin position="1"/>
        <end position="83"/>
    </location>
</feature>
<dbReference type="PANTHER" id="PTHR44051:SF8">
    <property type="entry name" value="GLUTATHIONE S-TRANSFERASE GSTA"/>
    <property type="match status" value="1"/>
</dbReference>
<evidence type="ECO:0000313" key="4">
    <source>
        <dbReference type="EMBL" id="PCH61905.1"/>
    </source>
</evidence>
<dbReference type="InterPro" id="IPR010987">
    <property type="entry name" value="Glutathione-S-Trfase_C-like"/>
</dbReference>
<dbReference type="InterPro" id="IPR004046">
    <property type="entry name" value="GST_C"/>
</dbReference>
<dbReference type="EMBL" id="NVQR01000052">
    <property type="protein sequence ID" value="PCH61905.1"/>
    <property type="molecule type" value="Genomic_DNA"/>
</dbReference>
<proteinExistence type="inferred from homology"/>
<dbReference type="InterPro" id="IPR004045">
    <property type="entry name" value="Glutathione_S-Trfase_N"/>
</dbReference>
<evidence type="ECO:0000259" key="2">
    <source>
        <dbReference type="PROSITE" id="PS50404"/>
    </source>
</evidence>
<dbReference type="GO" id="GO:0016740">
    <property type="term" value="F:transferase activity"/>
    <property type="evidence" value="ECO:0007669"/>
    <property type="project" value="UniProtKB-KW"/>
</dbReference>
<accession>A0A2A4MP93</accession>
<feature type="domain" description="GST C-terminal" evidence="3">
    <location>
        <begin position="89"/>
        <end position="206"/>
    </location>
</feature>